<keyword evidence="5" id="KW-1185">Reference proteome</keyword>
<dbReference type="Pfam" id="PF00501">
    <property type="entry name" value="AMP-binding"/>
    <property type="match status" value="1"/>
</dbReference>
<evidence type="ECO:0000313" key="5">
    <source>
        <dbReference type="Proteomes" id="UP000066480"/>
    </source>
</evidence>
<dbReference type="KEGG" id="lmoi:VV02_08745"/>
<dbReference type="InterPro" id="IPR042099">
    <property type="entry name" value="ANL_N_sf"/>
</dbReference>
<dbReference type="EMBL" id="CP011112">
    <property type="protein sequence ID" value="AKU15920.1"/>
    <property type="molecule type" value="Genomic_DNA"/>
</dbReference>
<keyword evidence="1" id="KW-0596">Phosphopantetheine</keyword>
<evidence type="ECO:0000313" key="4">
    <source>
        <dbReference type="EMBL" id="AKU15920.1"/>
    </source>
</evidence>
<dbReference type="AlphaFoldDB" id="A0A0K1JH55"/>
<proteinExistence type="predicted"/>
<accession>A0A0K1JH55</accession>
<keyword evidence="2" id="KW-0597">Phosphoprotein</keyword>
<sequence length="459" mass="48375">MQATSMNELAEQVLAVPRSDVLIADRSGGLSLAEARQDASDLVTEIRAASSVVRPTVAVRLPLGSRAALCLTTAILHDLTVVFLDPAWPDERTKAVLTAVRPHVVIDQEGVRAGDSDGAATELVSGYLAMTSGSTGAAPKGVLAPWASVSRFVAAGAAELELDAAAVWAEPTPLSYDMAITNVLLALASGAQLQLGSTADGLRPLRFATRVGATHVRLAPRSVELAVAERRSAPPSLRVWGSGGDRLRTSHVRAVHELGIPAVVNTYGTSETIGFASAARLLTGADVPEHEGVVTVGDGRVGDWSVQLDSDQLLAIHSEWAPGGYRFGGQDGDGYPRWSSTGGVVTGDIGVHDGTNFFCLGRSGRRVKRHGIFIDLDYVDDLLERAHGVASFTFQDPSGRLLTIAEIDADRVTNVRKALAEVVTSEQLPESLIPVARVPRLANGKVDQRQARELGASEA</sequence>
<name>A0A0K1JH55_9MICO</name>
<dbReference type="Gene3D" id="3.40.50.12780">
    <property type="entry name" value="N-terminal domain of ligase-like"/>
    <property type="match status" value="1"/>
</dbReference>
<dbReference type="Proteomes" id="UP000066480">
    <property type="component" value="Chromosome"/>
</dbReference>
<dbReference type="InterPro" id="IPR045851">
    <property type="entry name" value="AMP-bd_C_sf"/>
</dbReference>
<dbReference type="InterPro" id="IPR000873">
    <property type="entry name" value="AMP-dep_synth/lig_dom"/>
</dbReference>
<dbReference type="STRING" id="571913.VV02_08745"/>
<evidence type="ECO:0000259" key="3">
    <source>
        <dbReference type="Pfam" id="PF00501"/>
    </source>
</evidence>
<protein>
    <recommendedName>
        <fullName evidence="3">AMP-dependent synthetase/ligase domain-containing protein</fullName>
    </recommendedName>
</protein>
<organism evidence="4 5">
    <name type="scientific">Luteipulveratus mongoliensis</name>
    <dbReference type="NCBI Taxonomy" id="571913"/>
    <lineage>
        <taxon>Bacteria</taxon>
        <taxon>Bacillati</taxon>
        <taxon>Actinomycetota</taxon>
        <taxon>Actinomycetes</taxon>
        <taxon>Micrococcales</taxon>
        <taxon>Dermacoccaceae</taxon>
        <taxon>Luteipulveratus</taxon>
    </lineage>
</organism>
<evidence type="ECO:0000256" key="2">
    <source>
        <dbReference type="ARBA" id="ARBA00022553"/>
    </source>
</evidence>
<dbReference type="Gene3D" id="3.30.300.30">
    <property type="match status" value="1"/>
</dbReference>
<evidence type="ECO:0000256" key="1">
    <source>
        <dbReference type="ARBA" id="ARBA00022450"/>
    </source>
</evidence>
<feature type="domain" description="AMP-dependent synthetase/ligase" evidence="3">
    <location>
        <begin position="128"/>
        <end position="284"/>
    </location>
</feature>
<dbReference type="SUPFAM" id="SSF56801">
    <property type="entry name" value="Acetyl-CoA synthetase-like"/>
    <property type="match status" value="1"/>
</dbReference>
<dbReference type="PANTHER" id="PTHR44845:SF6">
    <property type="entry name" value="BETA-ALANINE-ACTIVATING ENZYME"/>
    <property type="match status" value="1"/>
</dbReference>
<reference evidence="4 5" key="1">
    <citation type="submission" date="2015-03" db="EMBL/GenBank/DDBJ databases">
        <title>Luteipulveratus halotolerans sp. nov., a novel actinobacterium (Dermacoccaceae) from Sarawak, Malaysia.</title>
        <authorList>
            <person name="Juboi H."/>
            <person name="Basik A."/>
            <person name="Shamsul S.S."/>
            <person name="Arnold P."/>
            <person name="Schmitt E.K."/>
            <person name="Sanglier J.-J."/>
            <person name="Yeo T."/>
        </authorList>
    </citation>
    <scope>NUCLEOTIDE SEQUENCE [LARGE SCALE GENOMIC DNA]</scope>
    <source>
        <strain evidence="4 5">MN07-A0370</strain>
    </source>
</reference>
<dbReference type="PANTHER" id="PTHR44845">
    <property type="entry name" value="CARRIER DOMAIN-CONTAINING PROTEIN"/>
    <property type="match status" value="1"/>
</dbReference>
<gene>
    <name evidence="4" type="ORF">VV02_08745</name>
</gene>